<evidence type="ECO:0000313" key="2">
    <source>
        <dbReference type="Proteomes" id="UP000321103"/>
    </source>
</evidence>
<sequence>MKRTGLPDPVELAEAIDALGRSTGYPLWGSRLALTQGNVAVAYRGYLEHRRLVNARIIPRIDAATSDVFDGLDPTELLRRQAALPTRADTKGPRR</sequence>
<dbReference type="AlphaFoldDB" id="A0A512IBZ1"/>
<evidence type="ECO:0000313" key="1">
    <source>
        <dbReference type="EMBL" id="GEO95218.1"/>
    </source>
</evidence>
<dbReference type="RefSeq" id="WP_147017497.1">
    <property type="nucleotide sequence ID" value="NZ_BJZS01000033.1"/>
</dbReference>
<gene>
    <name evidence="1" type="ORF">KTU01_13410</name>
</gene>
<dbReference type="STRING" id="388357.GCA_001580365_01518"/>
<proteinExistence type="predicted"/>
<reference evidence="1 2" key="1">
    <citation type="submission" date="2019-07" db="EMBL/GenBank/DDBJ databases">
        <title>Whole genome shotgun sequence of Kocuria turfanensis NBRC 107627.</title>
        <authorList>
            <person name="Hosoyama A."/>
            <person name="Uohara A."/>
            <person name="Ohji S."/>
            <person name="Ichikawa N."/>
        </authorList>
    </citation>
    <scope>NUCLEOTIDE SEQUENCE [LARGE SCALE GENOMIC DNA]</scope>
    <source>
        <strain evidence="1 2">NBRC 107627</strain>
    </source>
</reference>
<name>A0A512IBZ1_9MICC</name>
<accession>A0A512IBZ1</accession>
<dbReference type="EMBL" id="BJZS01000033">
    <property type="protein sequence ID" value="GEO95218.1"/>
    <property type="molecule type" value="Genomic_DNA"/>
</dbReference>
<keyword evidence="2" id="KW-1185">Reference proteome</keyword>
<organism evidence="1 2">
    <name type="scientific">Kocuria turfanensis</name>
    <dbReference type="NCBI Taxonomy" id="388357"/>
    <lineage>
        <taxon>Bacteria</taxon>
        <taxon>Bacillati</taxon>
        <taxon>Actinomycetota</taxon>
        <taxon>Actinomycetes</taxon>
        <taxon>Micrococcales</taxon>
        <taxon>Micrococcaceae</taxon>
        <taxon>Kocuria</taxon>
    </lineage>
</organism>
<comment type="caution">
    <text evidence="1">The sequence shown here is derived from an EMBL/GenBank/DDBJ whole genome shotgun (WGS) entry which is preliminary data.</text>
</comment>
<dbReference type="Proteomes" id="UP000321103">
    <property type="component" value="Unassembled WGS sequence"/>
</dbReference>
<protein>
    <submittedName>
        <fullName evidence="1">Uncharacterized protein</fullName>
    </submittedName>
</protein>